<dbReference type="AlphaFoldDB" id="A0A517Y8Y0"/>
<gene>
    <name evidence="2" type="ORF">ETAA8_17750</name>
</gene>
<feature type="region of interest" description="Disordered" evidence="1">
    <location>
        <begin position="1"/>
        <end position="39"/>
    </location>
</feature>
<evidence type="ECO:0000256" key="1">
    <source>
        <dbReference type="SAM" id="MobiDB-lite"/>
    </source>
</evidence>
<protein>
    <submittedName>
        <fullName evidence="2">Uncharacterized protein</fullName>
    </submittedName>
</protein>
<dbReference type="KEGG" id="aagg:ETAA8_17750"/>
<organism evidence="2 3">
    <name type="scientific">Anatilimnocola aggregata</name>
    <dbReference type="NCBI Taxonomy" id="2528021"/>
    <lineage>
        <taxon>Bacteria</taxon>
        <taxon>Pseudomonadati</taxon>
        <taxon>Planctomycetota</taxon>
        <taxon>Planctomycetia</taxon>
        <taxon>Pirellulales</taxon>
        <taxon>Pirellulaceae</taxon>
        <taxon>Anatilimnocola</taxon>
    </lineage>
</organism>
<evidence type="ECO:0000313" key="3">
    <source>
        <dbReference type="Proteomes" id="UP000315017"/>
    </source>
</evidence>
<name>A0A517Y8Y0_9BACT</name>
<proteinExistence type="predicted"/>
<dbReference type="EMBL" id="CP036274">
    <property type="protein sequence ID" value="QDU26694.1"/>
    <property type="molecule type" value="Genomic_DNA"/>
</dbReference>
<reference evidence="2 3" key="1">
    <citation type="submission" date="2019-02" db="EMBL/GenBank/DDBJ databases">
        <title>Deep-cultivation of Planctomycetes and their phenomic and genomic characterization uncovers novel biology.</title>
        <authorList>
            <person name="Wiegand S."/>
            <person name="Jogler M."/>
            <person name="Boedeker C."/>
            <person name="Pinto D."/>
            <person name="Vollmers J."/>
            <person name="Rivas-Marin E."/>
            <person name="Kohn T."/>
            <person name="Peeters S.H."/>
            <person name="Heuer A."/>
            <person name="Rast P."/>
            <person name="Oberbeckmann S."/>
            <person name="Bunk B."/>
            <person name="Jeske O."/>
            <person name="Meyerdierks A."/>
            <person name="Storesund J.E."/>
            <person name="Kallscheuer N."/>
            <person name="Luecker S."/>
            <person name="Lage O.M."/>
            <person name="Pohl T."/>
            <person name="Merkel B.J."/>
            <person name="Hornburger P."/>
            <person name="Mueller R.-W."/>
            <person name="Bruemmer F."/>
            <person name="Labrenz M."/>
            <person name="Spormann A.M."/>
            <person name="Op den Camp H."/>
            <person name="Overmann J."/>
            <person name="Amann R."/>
            <person name="Jetten M.S.M."/>
            <person name="Mascher T."/>
            <person name="Medema M.H."/>
            <person name="Devos D.P."/>
            <person name="Kaster A.-K."/>
            <person name="Ovreas L."/>
            <person name="Rohde M."/>
            <person name="Galperin M.Y."/>
            <person name="Jogler C."/>
        </authorList>
    </citation>
    <scope>NUCLEOTIDE SEQUENCE [LARGE SCALE GENOMIC DNA]</scope>
    <source>
        <strain evidence="2 3">ETA_A8</strain>
    </source>
</reference>
<dbReference type="Proteomes" id="UP000315017">
    <property type="component" value="Chromosome"/>
</dbReference>
<accession>A0A517Y8Y0</accession>
<evidence type="ECO:0000313" key="2">
    <source>
        <dbReference type="EMBL" id="QDU26694.1"/>
    </source>
</evidence>
<sequence>MTHGGTSALPSIGAKRKIQGCPAHLAGDNSGIKRSRRIH</sequence>
<keyword evidence="3" id="KW-1185">Reference proteome</keyword>